<dbReference type="Proteomes" id="UP000191094">
    <property type="component" value="Unassembled WGS sequence"/>
</dbReference>
<dbReference type="GO" id="GO:0046872">
    <property type="term" value="F:metal ion binding"/>
    <property type="evidence" value="ECO:0007669"/>
    <property type="project" value="UniProtKB-KW"/>
</dbReference>
<dbReference type="AlphaFoldDB" id="A0A1T0CK68"/>
<evidence type="ECO:0000313" key="10">
    <source>
        <dbReference type="EMBL" id="OOS22737.1"/>
    </source>
</evidence>
<feature type="transmembrane region" description="Helical" evidence="7">
    <location>
        <begin position="21"/>
        <end position="40"/>
    </location>
</feature>
<organism evidence="10 11">
    <name type="scientific">Lwoffella lincolnii</name>
    <dbReference type="NCBI Taxonomy" id="90241"/>
    <lineage>
        <taxon>Bacteria</taxon>
        <taxon>Pseudomonadati</taxon>
        <taxon>Pseudomonadota</taxon>
        <taxon>Gammaproteobacteria</taxon>
        <taxon>Moraxellales</taxon>
        <taxon>Moraxellaceae</taxon>
        <taxon>Lwoffella</taxon>
    </lineage>
</organism>
<evidence type="ECO:0000256" key="6">
    <source>
        <dbReference type="ARBA" id="ARBA00023004"/>
    </source>
</evidence>
<dbReference type="Gene3D" id="1.10.8.640">
    <property type="entry name" value="Cytochrome C biogenesis protein"/>
    <property type="match status" value="1"/>
</dbReference>
<evidence type="ECO:0000256" key="5">
    <source>
        <dbReference type="ARBA" id="ARBA00022748"/>
    </source>
</evidence>
<feature type="compositionally biased region" description="Basic and acidic residues" evidence="8">
    <location>
        <begin position="213"/>
        <end position="230"/>
    </location>
</feature>
<comment type="similarity">
    <text evidence="1 7">Belongs to the CcmH/CycL/Ccl2/NrfF family.</text>
</comment>
<evidence type="ECO:0000256" key="2">
    <source>
        <dbReference type="ARBA" id="ARBA00022617"/>
    </source>
</evidence>
<dbReference type="GO" id="GO:0017004">
    <property type="term" value="P:cytochrome complex assembly"/>
    <property type="evidence" value="ECO:0007669"/>
    <property type="project" value="UniProtKB-KW"/>
</dbReference>
<keyword evidence="3 7" id="KW-0479">Metal-binding</keyword>
<feature type="transmembrane region" description="Helical" evidence="7">
    <location>
        <begin position="129"/>
        <end position="148"/>
    </location>
</feature>
<reference evidence="10 11" key="1">
    <citation type="submission" date="2017-02" db="EMBL/GenBank/DDBJ databases">
        <title>Draft genome sequence of Moraxella lincolnii CCUG 9405T type strain.</title>
        <authorList>
            <person name="Salva-Serra F."/>
            <person name="Engstrom-Jakobsson H."/>
            <person name="Thorell K."/>
            <person name="Jaen-Luchoro D."/>
            <person name="Gonzales-Siles L."/>
            <person name="Karlsson R."/>
            <person name="Yazdan S."/>
            <person name="Boulund F."/>
            <person name="Johnning A."/>
            <person name="Engstrand L."/>
            <person name="Kristiansson E."/>
            <person name="Moore E."/>
        </authorList>
    </citation>
    <scope>NUCLEOTIDE SEQUENCE [LARGE SCALE GENOMIC DNA]</scope>
    <source>
        <strain evidence="10 11">CCUG 9405</strain>
    </source>
</reference>
<dbReference type="InterPro" id="IPR038297">
    <property type="entry name" value="CcmH/CycL/NrfF/Ccl2_sf"/>
</dbReference>
<accession>A0A1T0CK68</accession>
<feature type="region of interest" description="Disordered" evidence="8">
    <location>
        <begin position="199"/>
        <end position="230"/>
    </location>
</feature>
<dbReference type="Pfam" id="PF03918">
    <property type="entry name" value="CcmH"/>
    <property type="match status" value="1"/>
</dbReference>
<dbReference type="FunFam" id="1.10.8.640:FF:000001">
    <property type="entry name" value="Cytochrome c-type biogenesis protein"/>
    <property type="match status" value="1"/>
</dbReference>
<evidence type="ECO:0000256" key="4">
    <source>
        <dbReference type="ARBA" id="ARBA00022729"/>
    </source>
</evidence>
<dbReference type="EMBL" id="MUYT01000001">
    <property type="protein sequence ID" value="OOS22737.1"/>
    <property type="molecule type" value="Genomic_DNA"/>
</dbReference>
<keyword evidence="7" id="KW-1133">Transmembrane helix</keyword>
<evidence type="ECO:0000256" key="7">
    <source>
        <dbReference type="RuleBase" id="RU364112"/>
    </source>
</evidence>
<evidence type="ECO:0000259" key="9">
    <source>
        <dbReference type="Pfam" id="PF03918"/>
    </source>
</evidence>
<keyword evidence="7" id="KW-0472">Membrane</keyword>
<keyword evidence="7" id="KW-0812">Transmembrane</keyword>
<feature type="domain" description="CcmH/CycL/Ccl2/NrfF N-terminal" evidence="9">
    <location>
        <begin position="35"/>
        <end position="189"/>
    </location>
</feature>
<comment type="caution">
    <text evidence="10">The sequence shown here is derived from an EMBL/GenBank/DDBJ whole genome shotgun (WGS) entry which is preliminary data.</text>
</comment>
<keyword evidence="4 7" id="KW-0732">Signal</keyword>
<dbReference type="InterPro" id="IPR005616">
    <property type="entry name" value="CcmH/CycL/Ccl2/NrfF_N"/>
</dbReference>
<evidence type="ECO:0000256" key="1">
    <source>
        <dbReference type="ARBA" id="ARBA00010342"/>
    </source>
</evidence>
<gene>
    <name evidence="10" type="ORF">B0682_00475</name>
</gene>
<proteinExistence type="inferred from homology"/>
<evidence type="ECO:0000256" key="3">
    <source>
        <dbReference type="ARBA" id="ARBA00022723"/>
    </source>
</evidence>
<keyword evidence="6 7" id="KW-0408">Iron</keyword>
<dbReference type="PANTHER" id="PTHR47870:SF1">
    <property type="entry name" value="CYTOCHROME C-TYPE BIOGENESIS PROTEIN CCMH"/>
    <property type="match status" value="1"/>
</dbReference>
<dbReference type="PANTHER" id="PTHR47870">
    <property type="entry name" value="CYTOCHROME C-TYPE BIOGENESIS PROTEIN CCMH"/>
    <property type="match status" value="1"/>
</dbReference>
<dbReference type="CDD" id="cd16378">
    <property type="entry name" value="CcmH_N"/>
    <property type="match status" value="1"/>
</dbReference>
<name>A0A1T0CK68_9GAMM</name>
<comment type="function">
    <text evidence="7">Possible subunit of a heme lyase.</text>
</comment>
<sequence>MTIFGLSCLDLKWIKKTSLKSIRLLGVLSFTMLVTLQATWQVSHAAIDVYEFDNEVQEHRYRELIDEFRCPKCQNQNLAGSDAPIAQDLKQKTYDLIKAGQSDQQIREYMFERYGDFISYKPPIRPSTWILWFFPPVLLLMALIFWYWRTRKPRLVWADDSVNDGLDDTSGDAGASLTPEEQVQLNKLLSELDAEYDEQSGIAGIEQPNKTKQTADDKQITDKEHGDGNQ</sequence>
<dbReference type="InterPro" id="IPR051263">
    <property type="entry name" value="C-type_cytochrome_biogenesis"/>
</dbReference>
<keyword evidence="5" id="KW-0201">Cytochrome c-type biogenesis</keyword>
<keyword evidence="2 7" id="KW-0349">Heme</keyword>
<dbReference type="GO" id="GO:0005886">
    <property type="term" value="C:plasma membrane"/>
    <property type="evidence" value="ECO:0007669"/>
    <property type="project" value="TreeGrafter"/>
</dbReference>
<protein>
    <recommendedName>
        <fullName evidence="7">Cytochrome c-type biogenesis protein</fullName>
    </recommendedName>
</protein>
<dbReference type="STRING" id="90241.B0682_00475"/>
<evidence type="ECO:0000256" key="8">
    <source>
        <dbReference type="SAM" id="MobiDB-lite"/>
    </source>
</evidence>
<keyword evidence="11" id="KW-1185">Reference proteome</keyword>
<evidence type="ECO:0000313" key="11">
    <source>
        <dbReference type="Proteomes" id="UP000191094"/>
    </source>
</evidence>